<dbReference type="GO" id="GO:0020037">
    <property type="term" value="F:heme binding"/>
    <property type="evidence" value="ECO:0007669"/>
    <property type="project" value="InterPro"/>
</dbReference>
<dbReference type="RefSeq" id="WP_123210055.1">
    <property type="nucleotide sequence ID" value="NZ_RJVO01000001.1"/>
</dbReference>
<comment type="caution">
    <text evidence="2">The sequence shown here is derived from an EMBL/GenBank/DDBJ whole genome shotgun (WGS) entry which is preliminary data.</text>
</comment>
<dbReference type="InterPro" id="IPR001128">
    <property type="entry name" value="Cyt_P450"/>
</dbReference>
<dbReference type="PANTHER" id="PTHR24301:SF2">
    <property type="entry name" value="THROMBOXANE-A SYNTHASE"/>
    <property type="match status" value="1"/>
</dbReference>
<dbReference type="AlphaFoldDB" id="A0A3N0VKG7"/>
<evidence type="ECO:0000313" key="2">
    <source>
        <dbReference type="EMBL" id="ROH93201.1"/>
    </source>
</evidence>
<dbReference type="InParanoid" id="A0A3N0VKG7"/>
<dbReference type="Gene3D" id="1.10.630.10">
    <property type="entry name" value="Cytochrome P450"/>
    <property type="match status" value="1"/>
</dbReference>
<sequence>MSSVAEPVALRETPVVPGLPFIGSLLGLAKDPAQFFVDCYRTYGPVCRLSVLGEKYVLMAGIEAANFLGTREGKESLRSKEFWAGLVNEYGATKILTGEDGESHKQLRDIMRNGYSKESIKGRYNELVAITDGAMKRDWPVGKDIPVVEAMQYMVVDQLGTILTGAAPLEYVKDIRTTILYILNVLVTRQRPKILLKRPQYKKAKARVFELGEQMIANAKARYGKIKPEERNLIDDVYAAHVEQPEVMPENNLIVTLTGPYVAGLDTVANTTAAIVYTVLKHPEVKARVLAEVDALFAEGDVDEDGLLKKLPSLQGAIMETMRLYPIAVAQMRTATKDFVFEGHQIKEGEMIYIGTSVPHFMDEYYPEARKFDIDRYQKPRAEHLKAGAYSPYGRGPHTCLGKSLAEVQIALSMARLFYKLDLELESPNYVMKTKTAPTPGPAMDFKVRVKGLRH</sequence>
<feature type="binding site" description="axial binding residue" evidence="1">
    <location>
        <position position="400"/>
    </location>
    <ligand>
        <name>heme</name>
        <dbReference type="ChEBI" id="CHEBI:30413"/>
    </ligand>
    <ligandPart>
        <name>Fe</name>
        <dbReference type="ChEBI" id="CHEBI:18248"/>
    </ligandPart>
</feature>
<dbReference type="PRINTS" id="PR00385">
    <property type="entry name" value="P450"/>
</dbReference>
<dbReference type="PANTHER" id="PTHR24301">
    <property type="entry name" value="THROMBOXANE-A SYNTHASE"/>
    <property type="match status" value="1"/>
</dbReference>
<keyword evidence="1" id="KW-0349">Heme</keyword>
<dbReference type="InterPro" id="IPR002401">
    <property type="entry name" value="Cyt_P450_E_grp-I"/>
</dbReference>
<dbReference type="GO" id="GO:0004497">
    <property type="term" value="F:monooxygenase activity"/>
    <property type="evidence" value="ECO:0007669"/>
    <property type="project" value="InterPro"/>
</dbReference>
<dbReference type="InterPro" id="IPR036396">
    <property type="entry name" value="Cyt_P450_sf"/>
</dbReference>
<comment type="cofactor">
    <cofactor evidence="1">
        <name>heme</name>
        <dbReference type="ChEBI" id="CHEBI:30413"/>
    </cofactor>
</comment>
<dbReference type="Proteomes" id="UP000282106">
    <property type="component" value="Unassembled WGS sequence"/>
</dbReference>
<proteinExistence type="predicted"/>
<dbReference type="PRINTS" id="PR00463">
    <property type="entry name" value="EP450I"/>
</dbReference>
<keyword evidence="1" id="KW-0408">Iron</keyword>
<dbReference type="GO" id="GO:0016705">
    <property type="term" value="F:oxidoreductase activity, acting on paired donors, with incorporation or reduction of molecular oxygen"/>
    <property type="evidence" value="ECO:0007669"/>
    <property type="project" value="InterPro"/>
</dbReference>
<dbReference type="EMBL" id="RJVO01000001">
    <property type="protein sequence ID" value="ROH93201.1"/>
    <property type="molecule type" value="Genomic_DNA"/>
</dbReference>
<keyword evidence="1" id="KW-0479">Metal-binding</keyword>
<gene>
    <name evidence="2" type="ORF">ED208_01335</name>
</gene>
<evidence type="ECO:0000256" key="1">
    <source>
        <dbReference type="PIRSR" id="PIRSR602401-1"/>
    </source>
</evidence>
<evidence type="ECO:0000313" key="3">
    <source>
        <dbReference type="Proteomes" id="UP000282106"/>
    </source>
</evidence>
<accession>A0A3N0VKG7</accession>
<dbReference type="GO" id="GO:0005506">
    <property type="term" value="F:iron ion binding"/>
    <property type="evidence" value="ECO:0007669"/>
    <property type="project" value="InterPro"/>
</dbReference>
<protein>
    <submittedName>
        <fullName evidence="2">Cytochrome P450</fullName>
    </submittedName>
</protein>
<organism evidence="2 3">
    <name type="scientific">Stagnimonas aquatica</name>
    <dbReference type="NCBI Taxonomy" id="2689987"/>
    <lineage>
        <taxon>Bacteria</taxon>
        <taxon>Pseudomonadati</taxon>
        <taxon>Pseudomonadota</taxon>
        <taxon>Gammaproteobacteria</taxon>
        <taxon>Nevskiales</taxon>
        <taxon>Nevskiaceae</taxon>
        <taxon>Stagnimonas</taxon>
    </lineage>
</organism>
<dbReference type="CDD" id="cd00302">
    <property type="entry name" value="cytochrome_P450"/>
    <property type="match status" value="1"/>
</dbReference>
<reference evidence="2 3" key="1">
    <citation type="submission" date="2018-10" db="EMBL/GenBank/DDBJ databases">
        <authorList>
            <person name="Chen W.-M."/>
        </authorList>
    </citation>
    <scope>NUCLEOTIDE SEQUENCE [LARGE SCALE GENOMIC DNA]</scope>
    <source>
        <strain evidence="2 3">THS-13</strain>
    </source>
</reference>
<name>A0A3N0VKG7_9GAMM</name>
<keyword evidence="3" id="KW-1185">Reference proteome</keyword>
<dbReference type="Pfam" id="PF00067">
    <property type="entry name" value="p450"/>
    <property type="match status" value="1"/>
</dbReference>
<dbReference type="SUPFAM" id="SSF48264">
    <property type="entry name" value="Cytochrome P450"/>
    <property type="match status" value="1"/>
</dbReference>